<feature type="transmembrane region" description="Helical" evidence="6">
    <location>
        <begin position="303"/>
        <end position="322"/>
    </location>
</feature>
<dbReference type="PANTHER" id="PTHR12191:SF32">
    <property type="entry name" value="ZRT (ZRT), IRT- (IRT-) LIKE PROTEIN TRANSPORTER"/>
    <property type="match status" value="1"/>
</dbReference>
<dbReference type="STRING" id="103827.A0A0N5DCA7"/>
<sequence>MLFLTSENVTQADETMDLKKTVLWKTWGTGLAVITITAFGPAICITFVPFLNKKIYQYFMTFLVALGIGTLSGSTLFVLIPGAFGLNFTKSNYDLMKMSILLVSLYAYFLVDRLVAYAIHFRKMRSKGPKIHQATIDRIEAKCKSEASTTHNSNPAVSQILISSSKNKENDLEYFLIDNKRLKNENGTVSAVSQLKKDMCKLRETTSISPKIAAADEQVSVNVEVLEEKVLDPYNLDFAAVAWMIIFGSSANNFVDGISIGAAFMDSFPQGLSVGIAVIAQQLPQDIGSLAIMIQSGVGFKRVLLLSLIPNMLSYLGFILGILLGNMEDSHIDYVYAVSSGMYLYIFLGTLIPEIRDLANEQIKVDLSASIRSTILQTAGIAIGAIFMYFMSKHGKNFK</sequence>
<evidence type="ECO:0000313" key="7">
    <source>
        <dbReference type="EMBL" id="VDN08526.1"/>
    </source>
</evidence>
<feature type="transmembrane region" description="Helical" evidence="6">
    <location>
        <begin position="374"/>
        <end position="392"/>
    </location>
</feature>
<evidence type="ECO:0000256" key="5">
    <source>
        <dbReference type="ARBA" id="ARBA00023136"/>
    </source>
</evidence>
<protein>
    <submittedName>
        <fullName evidence="9">MFS domain-containing protein</fullName>
    </submittedName>
</protein>
<proteinExistence type="inferred from homology"/>
<dbReference type="Proteomes" id="UP000276776">
    <property type="component" value="Unassembled WGS sequence"/>
</dbReference>
<keyword evidence="5 6" id="KW-0472">Membrane</keyword>
<dbReference type="GO" id="GO:0140410">
    <property type="term" value="F:monoatomic cation:bicarbonate symporter activity"/>
    <property type="evidence" value="ECO:0007669"/>
    <property type="project" value="TreeGrafter"/>
</dbReference>
<evidence type="ECO:0000256" key="4">
    <source>
        <dbReference type="ARBA" id="ARBA00022989"/>
    </source>
</evidence>
<evidence type="ECO:0000256" key="6">
    <source>
        <dbReference type="SAM" id="Phobius"/>
    </source>
</evidence>
<dbReference type="GO" id="GO:0005886">
    <property type="term" value="C:plasma membrane"/>
    <property type="evidence" value="ECO:0007669"/>
    <property type="project" value="TreeGrafter"/>
</dbReference>
<evidence type="ECO:0000313" key="9">
    <source>
        <dbReference type="WBParaSite" id="TCLT_0001082601-mRNA-1"/>
    </source>
</evidence>
<dbReference type="WBParaSite" id="TCLT_0001082601-mRNA-1">
    <property type="protein sequence ID" value="TCLT_0001082601-mRNA-1"/>
    <property type="gene ID" value="TCLT_0001082601"/>
</dbReference>
<keyword evidence="8" id="KW-1185">Reference proteome</keyword>
<dbReference type="InterPro" id="IPR003689">
    <property type="entry name" value="ZIP"/>
</dbReference>
<name>A0A0N5DCA7_THECL</name>
<dbReference type="PANTHER" id="PTHR12191">
    <property type="entry name" value="SOLUTE CARRIER FAMILY 39"/>
    <property type="match status" value="1"/>
</dbReference>
<dbReference type="InterPro" id="IPR050799">
    <property type="entry name" value="ZIP_Transporter"/>
</dbReference>
<dbReference type="GO" id="GO:0030003">
    <property type="term" value="P:intracellular monoatomic cation homeostasis"/>
    <property type="evidence" value="ECO:0007669"/>
    <property type="project" value="TreeGrafter"/>
</dbReference>
<reference evidence="7 8" key="2">
    <citation type="submission" date="2018-11" db="EMBL/GenBank/DDBJ databases">
        <authorList>
            <consortium name="Pathogen Informatics"/>
        </authorList>
    </citation>
    <scope>NUCLEOTIDE SEQUENCE [LARGE SCALE GENOMIC DNA]</scope>
</reference>
<comment type="similarity">
    <text evidence="2">Belongs to the ZIP transporter (TC 2.A.5) family.</text>
</comment>
<dbReference type="OrthoDB" id="200954at2759"/>
<gene>
    <name evidence="7" type="ORF">TCLT_LOCUS10808</name>
</gene>
<keyword evidence="3 6" id="KW-0812">Transmembrane</keyword>
<dbReference type="AlphaFoldDB" id="A0A0N5DCA7"/>
<feature type="transmembrane region" description="Helical" evidence="6">
    <location>
        <begin position="58"/>
        <end position="80"/>
    </location>
</feature>
<comment type="subcellular location">
    <subcellularLocation>
        <location evidence="1">Membrane</location>
        <topology evidence="1">Multi-pass membrane protein</topology>
    </subcellularLocation>
</comment>
<evidence type="ECO:0000256" key="3">
    <source>
        <dbReference type="ARBA" id="ARBA00022692"/>
    </source>
</evidence>
<accession>A0A0N5DCA7</accession>
<keyword evidence="4 6" id="KW-1133">Transmembrane helix</keyword>
<evidence type="ECO:0000256" key="2">
    <source>
        <dbReference type="ARBA" id="ARBA00006939"/>
    </source>
</evidence>
<feature type="transmembrane region" description="Helical" evidence="6">
    <location>
        <begin position="334"/>
        <end position="353"/>
    </location>
</feature>
<evidence type="ECO:0000256" key="1">
    <source>
        <dbReference type="ARBA" id="ARBA00004141"/>
    </source>
</evidence>
<dbReference type="OMA" id="MEDSHID"/>
<dbReference type="EMBL" id="UYYF01005382">
    <property type="protein sequence ID" value="VDN08526.1"/>
    <property type="molecule type" value="Genomic_DNA"/>
</dbReference>
<feature type="transmembrane region" description="Helical" evidence="6">
    <location>
        <begin position="27"/>
        <end position="51"/>
    </location>
</feature>
<organism evidence="9">
    <name type="scientific">Thelazia callipaeda</name>
    <name type="common">Oriental eyeworm</name>
    <name type="synonym">Parasitic nematode</name>
    <dbReference type="NCBI Taxonomy" id="103827"/>
    <lineage>
        <taxon>Eukaryota</taxon>
        <taxon>Metazoa</taxon>
        <taxon>Ecdysozoa</taxon>
        <taxon>Nematoda</taxon>
        <taxon>Chromadorea</taxon>
        <taxon>Rhabditida</taxon>
        <taxon>Spirurina</taxon>
        <taxon>Spiruromorpha</taxon>
        <taxon>Thelazioidea</taxon>
        <taxon>Thelaziidae</taxon>
        <taxon>Thelazia</taxon>
    </lineage>
</organism>
<dbReference type="GO" id="GO:0071578">
    <property type="term" value="P:zinc ion import across plasma membrane"/>
    <property type="evidence" value="ECO:0007669"/>
    <property type="project" value="TreeGrafter"/>
</dbReference>
<evidence type="ECO:0000313" key="8">
    <source>
        <dbReference type="Proteomes" id="UP000276776"/>
    </source>
</evidence>
<dbReference type="Pfam" id="PF02535">
    <property type="entry name" value="Zip"/>
    <property type="match status" value="1"/>
</dbReference>
<feature type="transmembrane region" description="Helical" evidence="6">
    <location>
        <begin position="100"/>
        <end position="120"/>
    </location>
</feature>
<dbReference type="GO" id="GO:0005385">
    <property type="term" value="F:zinc ion transmembrane transporter activity"/>
    <property type="evidence" value="ECO:0007669"/>
    <property type="project" value="TreeGrafter"/>
</dbReference>
<reference evidence="9" key="1">
    <citation type="submission" date="2017-02" db="UniProtKB">
        <authorList>
            <consortium name="WormBaseParasite"/>
        </authorList>
    </citation>
    <scope>IDENTIFICATION</scope>
</reference>